<dbReference type="EnsemblMetazoa" id="GPPI044854-RA">
    <property type="protein sequence ID" value="GPPI044854-PA"/>
    <property type="gene ID" value="GPPI044854"/>
</dbReference>
<protein>
    <submittedName>
        <fullName evidence="1">Uncharacterized protein</fullName>
    </submittedName>
</protein>
<keyword evidence="2" id="KW-1185">Reference proteome</keyword>
<accession>A0A1B0BZ59</accession>
<evidence type="ECO:0000313" key="2">
    <source>
        <dbReference type="Proteomes" id="UP000092460"/>
    </source>
</evidence>
<reference evidence="1" key="2">
    <citation type="submission" date="2020-05" db="UniProtKB">
        <authorList>
            <consortium name="EnsemblMetazoa"/>
        </authorList>
    </citation>
    <scope>IDENTIFICATION</scope>
    <source>
        <strain evidence="1">IAEA</strain>
    </source>
</reference>
<dbReference type="Proteomes" id="UP000092460">
    <property type="component" value="Unassembled WGS sequence"/>
</dbReference>
<dbReference type="EMBL" id="JXJN01022983">
    <property type="status" value="NOT_ANNOTATED_CDS"/>
    <property type="molecule type" value="Genomic_DNA"/>
</dbReference>
<reference evidence="2" key="1">
    <citation type="submission" date="2015-01" db="EMBL/GenBank/DDBJ databases">
        <authorList>
            <person name="Aksoy S."/>
            <person name="Warren W."/>
            <person name="Wilson R.K."/>
        </authorList>
    </citation>
    <scope>NUCLEOTIDE SEQUENCE [LARGE SCALE GENOMIC DNA]</scope>
    <source>
        <strain evidence="2">IAEA</strain>
    </source>
</reference>
<name>A0A1B0BZ59_9MUSC</name>
<organism evidence="1 2">
    <name type="scientific">Glossina palpalis gambiensis</name>
    <dbReference type="NCBI Taxonomy" id="67801"/>
    <lineage>
        <taxon>Eukaryota</taxon>
        <taxon>Metazoa</taxon>
        <taxon>Ecdysozoa</taxon>
        <taxon>Arthropoda</taxon>
        <taxon>Hexapoda</taxon>
        <taxon>Insecta</taxon>
        <taxon>Pterygota</taxon>
        <taxon>Neoptera</taxon>
        <taxon>Endopterygota</taxon>
        <taxon>Diptera</taxon>
        <taxon>Brachycera</taxon>
        <taxon>Muscomorpha</taxon>
        <taxon>Hippoboscoidea</taxon>
        <taxon>Glossinidae</taxon>
        <taxon>Glossina</taxon>
    </lineage>
</organism>
<dbReference type="VEuPathDB" id="VectorBase:GPPI044854"/>
<proteinExistence type="predicted"/>
<sequence>KIKPPRLEFFATVPYNCHDDIFSHSKYAITDQPETPLGFFSGRLSSPRLLGDICTLVVGKRKVDFGLDSASSTEVVLVDITGFSLGGECIRNISRGKIFIERSTLGGVMNDERYSGSVSIKPVKRKLSGFRIGNVRQLKMHENAQCITD</sequence>
<evidence type="ECO:0000313" key="1">
    <source>
        <dbReference type="EnsemblMetazoa" id="GPPI044854-PA"/>
    </source>
</evidence>
<dbReference type="AlphaFoldDB" id="A0A1B0BZ59"/>